<reference evidence="4 5" key="2">
    <citation type="journal article" date="2021" name="Curr. Genet.">
        <title>Genetic response to nitrogen starvation in the aggressive Eucalyptus foliar pathogen Teratosphaeria destructans.</title>
        <authorList>
            <person name="Havenga M."/>
            <person name="Wingfield B.D."/>
            <person name="Wingfield M.J."/>
            <person name="Dreyer L.L."/>
            <person name="Roets F."/>
            <person name="Aylward J."/>
        </authorList>
    </citation>
    <scope>NUCLEOTIDE SEQUENCE [LARGE SCALE GENOMIC DNA]</scope>
    <source>
        <strain evidence="4">CMW44962</strain>
    </source>
</reference>
<feature type="compositionally biased region" description="Polar residues" evidence="1">
    <location>
        <begin position="1335"/>
        <end position="1349"/>
    </location>
</feature>
<gene>
    <name evidence="4" type="ORF">Tdes44962_MAKER09841</name>
</gene>
<dbReference type="InterPro" id="IPR001849">
    <property type="entry name" value="PH_domain"/>
</dbReference>
<proteinExistence type="predicted"/>
<dbReference type="EMBL" id="RIBY02001914">
    <property type="protein sequence ID" value="KAH9827076.1"/>
    <property type="molecule type" value="Genomic_DNA"/>
</dbReference>
<reference evidence="4 5" key="1">
    <citation type="journal article" date="2018" name="IMA Fungus">
        <title>IMA Genome-F 10: Nine draft genome sequences of Claviceps purpurea s.lat., including C. arundinis, C. humidiphila, and C. cf. spartinae, pseudomolecules for the pitch canker pathogen Fusarium circinatum, draft genome of Davidsoniella eucalypti, Grosmannia galeiformis, Quambalaria eucalypti, and Teratosphaeria destructans.</title>
        <authorList>
            <person name="Wingfield B.D."/>
            <person name="Liu M."/>
            <person name="Nguyen H.D."/>
            <person name="Lane F.A."/>
            <person name="Morgan S.W."/>
            <person name="De Vos L."/>
            <person name="Wilken P.M."/>
            <person name="Duong T.A."/>
            <person name="Aylward J."/>
            <person name="Coetzee M.P."/>
            <person name="Dadej K."/>
            <person name="De Beer Z.W."/>
            <person name="Findlay W."/>
            <person name="Havenga M."/>
            <person name="Kolarik M."/>
            <person name="Menzies J.G."/>
            <person name="Naidoo K."/>
            <person name="Pochopski O."/>
            <person name="Shoukouhi P."/>
            <person name="Santana Q.C."/>
            <person name="Seifert K.A."/>
            <person name="Soal N."/>
            <person name="Steenkamp E.T."/>
            <person name="Tatham C.T."/>
            <person name="van der Nest M.A."/>
            <person name="Wingfield M.J."/>
        </authorList>
    </citation>
    <scope>NUCLEOTIDE SEQUENCE [LARGE SCALE GENOMIC DNA]</scope>
    <source>
        <strain evidence="4">CMW44962</strain>
    </source>
</reference>
<dbReference type="InterPro" id="IPR000904">
    <property type="entry name" value="Sec7_dom"/>
</dbReference>
<feature type="domain" description="PH" evidence="2">
    <location>
        <begin position="764"/>
        <end position="893"/>
    </location>
</feature>
<feature type="region of interest" description="Disordered" evidence="1">
    <location>
        <begin position="1050"/>
        <end position="1291"/>
    </location>
</feature>
<evidence type="ECO:0000313" key="4">
    <source>
        <dbReference type="EMBL" id="KAH9827076.1"/>
    </source>
</evidence>
<organism evidence="4 5">
    <name type="scientific">Teratosphaeria destructans</name>
    <dbReference type="NCBI Taxonomy" id="418781"/>
    <lineage>
        <taxon>Eukaryota</taxon>
        <taxon>Fungi</taxon>
        <taxon>Dikarya</taxon>
        <taxon>Ascomycota</taxon>
        <taxon>Pezizomycotina</taxon>
        <taxon>Dothideomycetes</taxon>
        <taxon>Dothideomycetidae</taxon>
        <taxon>Mycosphaerellales</taxon>
        <taxon>Teratosphaeriaceae</taxon>
        <taxon>Teratosphaeria</taxon>
    </lineage>
</organism>
<evidence type="ECO:0000256" key="1">
    <source>
        <dbReference type="SAM" id="MobiDB-lite"/>
    </source>
</evidence>
<feature type="compositionally biased region" description="Polar residues" evidence="1">
    <location>
        <begin position="214"/>
        <end position="232"/>
    </location>
</feature>
<feature type="compositionally biased region" description="Low complexity" evidence="1">
    <location>
        <begin position="437"/>
        <end position="451"/>
    </location>
</feature>
<dbReference type="PROSITE" id="PS50190">
    <property type="entry name" value="SEC7"/>
    <property type="match status" value="1"/>
</dbReference>
<feature type="compositionally biased region" description="Polar residues" evidence="1">
    <location>
        <begin position="1143"/>
        <end position="1169"/>
    </location>
</feature>
<feature type="compositionally biased region" description="Low complexity" evidence="1">
    <location>
        <begin position="1124"/>
        <end position="1135"/>
    </location>
</feature>
<dbReference type="GO" id="GO:0032012">
    <property type="term" value="P:regulation of ARF protein signal transduction"/>
    <property type="evidence" value="ECO:0007669"/>
    <property type="project" value="InterPro"/>
</dbReference>
<feature type="compositionally biased region" description="Basic and acidic residues" evidence="1">
    <location>
        <begin position="174"/>
        <end position="187"/>
    </location>
</feature>
<dbReference type="Gene3D" id="1.10.1000.11">
    <property type="entry name" value="Arf Nucleotide-binding Site Opener,domain 2"/>
    <property type="match status" value="1"/>
</dbReference>
<feature type="domain" description="SEC7" evidence="3">
    <location>
        <begin position="462"/>
        <end position="637"/>
    </location>
</feature>
<dbReference type="SMART" id="SM00233">
    <property type="entry name" value="PH"/>
    <property type="match status" value="1"/>
</dbReference>
<dbReference type="Proteomes" id="UP001138500">
    <property type="component" value="Unassembled WGS sequence"/>
</dbReference>
<dbReference type="PANTHER" id="PTHR10663">
    <property type="entry name" value="GUANYL-NUCLEOTIDE EXCHANGE FACTOR"/>
    <property type="match status" value="1"/>
</dbReference>
<evidence type="ECO:0000259" key="2">
    <source>
        <dbReference type="PROSITE" id="PS50003"/>
    </source>
</evidence>
<accession>A0A9W7W1Y0</accession>
<feature type="region of interest" description="Disordered" evidence="1">
    <location>
        <begin position="1310"/>
        <end position="1375"/>
    </location>
</feature>
<feature type="compositionally biased region" description="Low complexity" evidence="1">
    <location>
        <begin position="1179"/>
        <end position="1190"/>
    </location>
</feature>
<feature type="region of interest" description="Disordered" evidence="1">
    <location>
        <begin position="132"/>
        <end position="190"/>
    </location>
</feature>
<feature type="compositionally biased region" description="Basic and acidic residues" evidence="1">
    <location>
        <begin position="1322"/>
        <end position="1333"/>
    </location>
</feature>
<dbReference type="Gene3D" id="2.30.29.30">
    <property type="entry name" value="Pleckstrin-homology domain (PH domain)/Phosphotyrosine-binding domain (PTB)"/>
    <property type="match status" value="1"/>
</dbReference>
<dbReference type="SUPFAM" id="SSF48425">
    <property type="entry name" value="Sec7 domain"/>
    <property type="match status" value="1"/>
</dbReference>
<dbReference type="InterPro" id="IPR023394">
    <property type="entry name" value="Sec7_C_sf"/>
</dbReference>
<feature type="compositionally biased region" description="Acidic residues" evidence="1">
    <location>
        <begin position="1501"/>
        <end position="1512"/>
    </location>
</feature>
<dbReference type="Pfam" id="PF01369">
    <property type="entry name" value="Sec7"/>
    <property type="match status" value="1"/>
</dbReference>
<protein>
    <submittedName>
        <fullName evidence="4">Sec7 domain</fullName>
    </submittedName>
</protein>
<name>A0A9W7W1Y0_9PEZI</name>
<feature type="region of interest" description="Disordered" evidence="1">
    <location>
        <begin position="1422"/>
        <end position="1535"/>
    </location>
</feature>
<dbReference type="InterPro" id="IPR035999">
    <property type="entry name" value="Sec7_dom_sf"/>
</dbReference>
<dbReference type="FunFam" id="1.10.1000.11:FF:000002">
    <property type="entry name" value="Cytohesin 1"/>
    <property type="match status" value="1"/>
</dbReference>
<sequence length="1535" mass="169682">MPGPLLLRRRSNIDGAADQHVARSELSRPFTSAAGQLLPSAPDSPTRPVSEYGRRTSRLSHEVRSEDMSDSEVSVPETRSRSKRFSMLRFRNYSEPHLAARAKADALRQESIPPVPAMPNSESVPAILRTAPTFEEQPSADDETARRAARPGLFKRSISKCRNAQVSPGKQARHSSEQLRQDTEKPRNSLRWRRLQGRSTGLEDLSRLSAMMQTEKNSNGAPPSYGDESNSALALPVPNPRFSESDLSDGSNASSGELYGQTTTTTHTVSTHTTFFKLPRRNKNRNSLFPLPVKPPPPEQQPQPNDPSTPRASTSGYSLRSLHTPEDGNSRRSPPRTAIQRRHTEAGSPSKRQSSIADLPATHAALAQSSLSSAEPRASNLVHNDPERSHSAASSPLPPPMRRNMRDRASTTSSFGRGSHDMETPPAFHGSARQSTSSAGRSSLGGFLSLSRFRHSSGPDSPRHGSPGARSKSNSFAMSREALVIPEREEGDTPGKYLERLEAAVARAMIAGILSKSADPFAQAVLRSYTRRFPFFGEPIDMSLRKFLLEAELPKETQQVDRVIQAFADRYHECNPGIFVSADQAYIIAFSLMMLHTDAFNKNNKRKMQKQDYIKNTSGQQVADEVLACFYDNICYTPFIHFEEEVDINGDRLIPFKPKKSKLKGAVQEAAGKKPTGPVDPYNLLVEQRLDMVRPNIKETIAFDDPYNYRATATELDPNYLQRAFTHTGILQIISARSRPTAYEGQFGAGSPPADAQAGIIDLKITKVGTLWRKAAKKKKARSPWQEWGAILTGSQLYLFKNAHWAKTLVHQFTAQQKPGQPRTPVIFKPPLTEFKPDALIKTDNAVALIDATYNRHKHAFTFFRSGGQEEVLLADNESERNDWIALINYAAAFRAAGVRIRGMVGGNEEDLRRQEITRMESARSTRSLPSATGEVVVSRGGLSPQLQRQVMAARRQIMVQKIAETEKDIGQADKQLDTLLRNARHLLVLAPISPKTREDVIFAAARSDANIKWVRRDIWRMKCHKEILALDVQQDGVSASELQVLTSQQATGIEKDKPALLRNGSSARPVPGRSPPLSPTSPSRDGGSDRPFTSGTFDDFMGTDIFKTPPHSAHESRSNGTWLLPPLQLDVQQPRSGEHRASISTSHLAVSSSGRGTLSQASSMSSVPQLERLDRQESSQQSEASLEPQRTSRPSTEEVEMLARSSTMPPETAVTEFRGMSFDGTITNTTPESKHRSGVRRSLQRTLREAHHNSNVHRHRRNKESDSTVRSAGAEQEDLPEGTPSLQREKGRFILHGKQASVVHFGAEWPNDRMKARREKWRQDSEHDDRRHSQAASTLSINNTPSTTRDLRVGTGVGTSGSDGSFGSANSHDFRQDAEAADTFVTYSPVQMSSASSETGEDRYNRLSEYFDANMQWSPNRAKRQTVIGPGEVSRPVTRRSSQKAEDGTVESDTDDFSLGHRENRRTVIGPSVKVNGTGVEARGKSEEMISPVMRGGAEREEDAEDPEDDSQILGVLGDEELRRLSEAAPVDSG</sequence>
<feature type="compositionally biased region" description="Pro residues" evidence="1">
    <location>
        <begin position="292"/>
        <end position="307"/>
    </location>
</feature>
<feature type="compositionally biased region" description="Low complexity" evidence="1">
    <location>
        <begin position="262"/>
        <end position="274"/>
    </location>
</feature>
<feature type="region of interest" description="Disordered" evidence="1">
    <location>
        <begin position="1"/>
        <end position="81"/>
    </location>
</feature>
<dbReference type="InterPro" id="IPR011993">
    <property type="entry name" value="PH-like_dom_sf"/>
</dbReference>
<dbReference type="CDD" id="cd00171">
    <property type="entry name" value="Sec7"/>
    <property type="match status" value="1"/>
</dbReference>
<keyword evidence="5" id="KW-1185">Reference proteome</keyword>
<dbReference type="OrthoDB" id="430364at2759"/>
<comment type="caution">
    <text evidence="4">The sequence shown here is derived from an EMBL/GenBank/DDBJ whole genome shotgun (WGS) entry which is preliminary data.</text>
</comment>
<dbReference type="SUPFAM" id="SSF50729">
    <property type="entry name" value="PH domain-like"/>
    <property type="match status" value="1"/>
</dbReference>
<feature type="compositionally biased region" description="Low complexity" evidence="1">
    <location>
        <begin position="364"/>
        <end position="374"/>
    </location>
</feature>
<feature type="compositionally biased region" description="Polar residues" evidence="1">
    <location>
        <begin position="308"/>
        <end position="318"/>
    </location>
</feature>
<feature type="region of interest" description="Disordered" evidence="1">
    <location>
        <begin position="214"/>
        <end position="482"/>
    </location>
</feature>
<dbReference type="PROSITE" id="PS50003">
    <property type="entry name" value="PH_DOMAIN"/>
    <property type="match status" value="1"/>
</dbReference>
<evidence type="ECO:0000259" key="3">
    <source>
        <dbReference type="PROSITE" id="PS50190"/>
    </source>
</evidence>
<dbReference type="SMART" id="SM00222">
    <property type="entry name" value="Sec7"/>
    <property type="match status" value="1"/>
</dbReference>
<evidence type="ECO:0000313" key="5">
    <source>
        <dbReference type="Proteomes" id="UP001138500"/>
    </source>
</evidence>
<dbReference type="PANTHER" id="PTHR10663:SF405">
    <property type="entry name" value="ARF GUANINE NUCLEOTIDE EXCHANGE FACTOR SYT1"/>
    <property type="match status" value="1"/>
</dbReference>
<dbReference type="GO" id="GO:0005085">
    <property type="term" value="F:guanyl-nucleotide exchange factor activity"/>
    <property type="evidence" value="ECO:0007669"/>
    <property type="project" value="InterPro"/>
</dbReference>